<comment type="caution">
    <text evidence="2">The sequence shown here is derived from an EMBL/GenBank/DDBJ whole genome shotgun (WGS) entry which is preliminary data.</text>
</comment>
<keyword evidence="1" id="KW-0175">Coiled coil</keyword>
<protein>
    <submittedName>
        <fullName evidence="2">Uncharacterized protein</fullName>
    </submittedName>
</protein>
<evidence type="ECO:0000256" key="1">
    <source>
        <dbReference type="SAM" id="Coils"/>
    </source>
</evidence>
<name>A0A699V8D0_TANCI</name>
<dbReference type="EMBL" id="BKCJ011403168">
    <property type="protein sequence ID" value="GFD30353.1"/>
    <property type="molecule type" value="Genomic_DNA"/>
</dbReference>
<organism evidence="2">
    <name type="scientific">Tanacetum cinerariifolium</name>
    <name type="common">Dalmatian daisy</name>
    <name type="synonym">Chrysanthemum cinerariifolium</name>
    <dbReference type="NCBI Taxonomy" id="118510"/>
    <lineage>
        <taxon>Eukaryota</taxon>
        <taxon>Viridiplantae</taxon>
        <taxon>Streptophyta</taxon>
        <taxon>Embryophyta</taxon>
        <taxon>Tracheophyta</taxon>
        <taxon>Spermatophyta</taxon>
        <taxon>Magnoliopsida</taxon>
        <taxon>eudicotyledons</taxon>
        <taxon>Gunneridae</taxon>
        <taxon>Pentapetalae</taxon>
        <taxon>asterids</taxon>
        <taxon>campanulids</taxon>
        <taxon>Asterales</taxon>
        <taxon>Asteraceae</taxon>
        <taxon>Asteroideae</taxon>
        <taxon>Anthemideae</taxon>
        <taxon>Anthemidinae</taxon>
        <taxon>Tanacetum</taxon>
    </lineage>
</organism>
<evidence type="ECO:0000313" key="2">
    <source>
        <dbReference type="EMBL" id="GFD30353.1"/>
    </source>
</evidence>
<proteinExistence type="predicted"/>
<accession>A0A699V8D0</accession>
<gene>
    <name evidence="2" type="ORF">Tci_902322</name>
</gene>
<reference evidence="2" key="1">
    <citation type="journal article" date="2019" name="Sci. Rep.">
        <title>Draft genome of Tanacetum cinerariifolium, the natural source of mosquito coil.</title>
        <authorList>
            <person name="Yamashiro T."/>
            <person name="Shiraishi A."/>
            <person name="Satake H."/>
            <person name="Nakayama K."/>
        </authorList>
    </citation>
    <scope>NUCLEOTIDE SEQUENCE</scope>
</reference>
<dbReference type="AlphaFoldDB" id="A0A699V8D0"/>
<feature type="coiled-coil region" evidence="1">
    <location>
        <begin position="7"/>
        <end position="44"/>
    </location>
</feature>
<sequence>MVEEPLKMKKKDQISFNEQEARRLQAKLDQEQRLKQRLAEEEVQKALEANIDVIEQWHDVKDKIEADFELA</sequence>